<evidence type="ECO:0000313" key="2">
    <source>
        <dbReference type="Proteomes" id="UP000286415"/>
    </source>
</evidence>
<sequence length="140" mass="16485">MKVAKHYIAVEHDSCRPHLRRQLVHNKSPNWIILAHHFLEQAKQFTHRRKLFAPHERIYIRKPDTHAVRYQEGTQLVSTDRILAFSNTVKDKRDTTPNFSTYACASTSESMAQRVQSGTCAKNFEKILIRTNRKNDRRWG</sequence>
<dbReference type="AlphaFoldDB" id="A0A419PI22"/>
<dbReference type="InParanoid" id="A0A419PI22"/>
<name>A0A419PI22_CLOSI</name>
<reference evidence="1 2" key="1">
    <citation type="journal article" date="2018" name="Biotechnol. Adv.">
        <title>Improved genomic resources and new bioinformatic workflow for the carcinogenic parasite Clonorchis sinensis: Biotechnological implications.</title>
        <authorList>
            <person name="Wang D."/>
            <person name="Korhonen P.K."/>
            <person name="Gasser R.B."/>
            <person name="Young N.D."/>
        </authorList>
    </citation>
    <scope>NUCLEOTIDE SEQUENCE [LARGE SCALE GENOMIC DNA]</scope>
    <source>
        <strain evidence="1">Cs-k2</strain>
    </source>
</reference>
<keyword evidence="2" id="KW-1185">Reference proteome</keyword>
<dbReference type="EMBL" id="NIRI02000042">
    <property type="protein sequence ID" value="KAG5450780.1"/>
    <property type="molecule type" value="Genomic_DNA"/>
</dbReference>
<evidence type="ECO:0000313" key="1">
    <source>
        <dbReference type="EMBL" id="KAG5450780.1"/>
    </source>
</evidence>
<accession>A0A419PI22</accession>
<protein>
    <submittedName>
        <fullName evidence="1">Uncharacterized protein</fullName>
    </submittedName>
</protein>
<comment type="caution">
    <text evidence="1">The sequence shown here is derived from an EMBL/GenBank/DDBJ whole genome shotgun (WGS) entry which is preliminary data.</text>
</comment>
<organism evidence="1 2">
    <name type="scientific">Clonorchis sinensis</name>
    <name type="common">Chinese liver fluke</name>
    <dbReference type="NCBI Taxonomy" id="79923"/>
    <lineage>
        <taxon>Eukaryota</taxon>
        <taxon>Metazoa</taxon>
        <taxon>Spiralia</taxon>
        <taxon>Lophotrochozoa</taxon>
        <taxon>Platyhelminthes</taxon>
        <taxon>Trematoda</taxon>
        <taxon>Digenea</taxon>
        <taxon>Opisthorchiida</taxon>
        <taxon>Opisthorchiata</taxon>
        <taxon>Opisthorchiidae</taxon>
        <taxon>Clonorchis</taxon>
    </lineage>
</organism>
<reference evidence="1 2" key="2">
    <citation type="journal article" date="2021" name="Genomics">
        <title>High-quality reference genome for Clonorchis sinensis.</title>
        <authorList>
            <person name="Young N.D."/>
            <person name="Stroehlein A.J."/>
            <person name="Kinkar L."/>
            <person name="Wang T."/>
            <person name="Sohn W.M."/>
            <person name="Chang B.C.H."/>
            <person name="Kaur P."/>
            <person name="Weisz D."/>
            <person name="Dudchenko O."/>
            <person name="Aiden E.L."/>
            <person name="Korhonen P.K."/>
            <person name="Gasser R.B."/>
        </authorList>
    </citation>
    <scope>NUCLEOTIDE SEQUENCE [LARGE SCALE GENOMIC DNA]</scope>
    <source>
        <strain evidence="1">Cs-k2</strain>
    </source>
</reference>
<proteinExistence type="predicted"/>
<dbReference type="Proteomes" id="UP000286415">
    <property type="component" value="Unassembled WGS sequence"/>
</dbReference>
<gene>
    <name evidence="1" type="ORF">CSKR_101384</name>
</gene>